<dbReference type="CTD" id="8576510"/>
<accession>A8X695</accession>
<reference evidence="2 3" key="1">
    <citation type="journal article" date="2003" name="PLoS Biol.">
        <title>The genome sequence of Caenorhabditis briggsae: a platform for comparative genomics.</title>
        <authorList>
            <person name="Stein L.D."/>
            <person name="Bao Z."/>
            <person name="Blasiar D."/>
            <person name="Blumenthal T."/>
            <person name="Brent M.R."/>
            <person name="Chen N."/>
            <person name="Chinwalla A."/>
            <person name="Clarke L."/>
            <person name="Clee C."/>
            <person name="Coghlan A."/>
            <person name="Coulson A."/>
            <person name="D'Eustachio P."/>
            <person name="Fitch D.H."/>
            <person name="Fulton L.A."/>
            <person name="Fulton R.E."/>
            <person name="Griffiths-Jones S."/>
            <person name="Harris T.W."/>
            <person name="Hillier L.W."/>
            <person name="Kamath R."/>
            <person name="Kuwabara P.E."/>
            <person name="Mardis E.R."/>
            <person name="Marra M.A."/>
            <person name="Miner T.L."/>
            <person name="Minx P."/>
            <person name="Mullikin J.C."/>
            <person name="Plumb R.W."/>
            <person name="Rogers J."/>
            <person name="Schein J.E."/>
            <person name="Sohrmann M."/>
            <person name="Spieth J."/>
            <person name="Stajich J.E."/>
            <person name="Wei C."/>
            <person name="Willey D."/>
            <person name="Wilson R.K."/>
            <person name="Durbin R."/>
            <person name="Waterston R.H."/>
        </authorList>
    </citation>
    <scope>NUCLEOTIDE SEQUENCE [LARGE SCALE GENOMIC DNA]</scope>
    <source>
        <strain evidence="2 3">AF16</strain>
    </source>
</reference>
<organism evidence="2 3">
    <name type="scientific">Caenorhabditis briggsae</name>
    <dbReference type="NCBI Taxonomy" id="6238"/>
    <lineage>
        <taxon>Eukaryota</taxon>
        <taxon>Metazoa</taxon>
        <taxon>Ecdysozoa</taxon>
        <taxon>Nematoda</taxon>
        <taxon>Chromadorea</taxon>
        <taxon>Rhabditida</taxon>
        <taxon>Rhabditina</taxon>
        <taxon>Rhabditomorpha</taxon>
        <taxon>Rhabditoidea</taxon>
        <taxon>Rhabditidae</taxon>
        <taxon>Peloderinae</taxon>
        <taxon>Caenorhabditis</taxon>
    </lineage>
</organism>
<dbReference type="PANTHER" id="PTHR21503">
    <property type="entry name" value="F-BOX-CONTAINING HYPOTHETICAL PROTEIN C.ELEGANS"/>
    <property type="match status" value="1"/>
</dbReference>
<dbReference type="AlphaFoldDB" id="A8X695"/>
<dbReference type="eggNOG" id="ENOG502TI4A">
    <property type="taxonomic scope" value="Eukaryota"/>
</dbReference>
<dbReference type="InterPro" id="IPR012885">
    <property type="entry name" value="F-box_Sdz-33"/>
</dbReference>
<dbReference type="InParanoid" id="A8X695"/>
<evidence type="ECO:0000313" key="2">
    <source>
        <dbReference type="EMBL" id="CAP28156.1"/>
    </source>
</evidence>
<dbReference type="KEGG" id="cbr:CBG_08306"/>
<evidence type="ECO:0000313" key="3">
    <source>
        <dbReference type="Proteomes" id="UP000008549"/>
    </source>
</evidence>
<proteinExistence type="predicted"/>
<gene>
    <name evidence="2 4" type="ORF">CBG08306</name>
    <name evidence="2" type="ORF">CBG_08306</name>
</gene>
<dbReference type="PANTHER" id="PTHR21503:SF8">
    <property type="entry name" value="F-BOX ASSOCIATED DOMAIN-CONTAINING PROTEIN-RELATED"/>
    <property type="match status" value="1"/>
</dbReference>
<dbReference type="HOGENOM" id="CLU_1082718_0_0_1"/>
<dbReference type="GeneID" id="8576510"/>
<dbReference type="Proteomes" id="UP000008549">
    <property type="component" value="Unassembled WGS sequence"/>
</dbReference>
<dbReference type="WormBase" id="CBG08306">
    <property type="protein sequence ID" value="CBP49516"/>
    <property type="gene ID" value="WBGene00030123"/>
</dbReference>
<reference evidence="2 3" key="2">
    <citation type="journal article" date="2011" name="PLoS Genet.">
        <title>Caenorhabditis briggsae recombinant inbred line genotypes reveal inter-strain incompatibility and the evolution of recombination.</title>
        <authorList>
            <person name="Ross J.A."/>
            <person name="Koboldt D.C."/>
            <person name="Staisch J.E."/>
            <person name="Chamberlin H.M."/>
            <person name="Gupta B.P."/>
            <person name="Miller R.D."/>
            <person name="Baird S.E."/>
            <person name="Haag E.S."/>
        </authorList>
    </citation>
    <scope>NUCLEOTIDE SEQUENCE [LARGE SCALE GENOMIC DNA]</scope>
    <source>
        <strain evidence="2 3">AF16</strain>
    </source>
</reference>
<protein>
    <submittedName>
        <fullName evidence="2">Protein CBG08306</fullName>
    </submittedName>
</protein>
<name>A8X695_CAEBR</name>
<dbReference type="Pfam" id="PF07735">
    <property type="entry name" value="FBA_2"/>
    <property type="match status" value="1"/>
</dbReference>
<sequence>MKIRITIYKVTAGFFFRQSGCKIPDRSNHVRWQENPCSPRREENSSFRKESDFWISKQKPKETKRIIDWINGRGSSEVEHCDITGEAVQMTNSDLLYILDNVNVTTALNIGCKVQEDFQHDLPKTLKHFYCSYSKWMTLDQLISQNFEFVSVYKSGITNQDMIAYLEKVLAGELPKLNYFQAEIEEWTLTELRIESVLFRRRNLIFVFWSRIRNFFRFSEIIGGKINKKLEKSEKIWKNAENEEINSNSRAFTNRLV</sequence>
<dbReference type="EMBL" id="HE601100">
    <property type="protein sequence ID" value="CAP28156.1"/>
    <property type="molecule type" value="Genomic_DNA"/>
</dbReference>
<dbReference type="RefSeq" id="XP_002634514.1">
    <property type="nucleotide sequence ID" value="XM_002634468.1"/>
</dbReference>
<keyword evidence="3" id="KW-1185">Reference proteome</keyword>
<evidence type="ECO:0000259" key="1">
    <source>
        <dbReference type="Pfam" id="PF07735"/>
    </source>
</evidence>
<evidence type="ECO:0000313" key="4">
    <source>
        <dbReference type="WormBase" id="CBG08306"/>
    </source>
</evidence>
<feature type="domain" description="Sdz-33 F-box" evidence="1">
    <location>
        <begin position="117"/>
        <end position="181"/>
    </location>
</feature>